<feature type="region of interest" description="Disordered" evidence="8">
    <location>
        <begin position="332"/>
        <end position="356"/>
    </location>
</feature>
<evidence type="ECO:0000259" key="9">
    <source>
        <dbReference type="SMART" id="SM00683"/>
    </source>
</evidence>
<comment type="similarity">
    <text evidence="3">Belongs to the BBS5 family.</text>
</comment>
<dbReference type="RefSeq" id="XP_002771388.1">
    <property type="nucleotide sequence ID" value="XM_002771342.1"/>
</dbReference>
<dbReference type="GO" id="GO:0036064">
    <property type="term" value="C:ciliary basal body"/>
    <property type="evidence" value="ECO:0007669"/>
    <property type="project" value="TreeGrafter"/>
</dbReference>
<dbReference type="EMBL" id="GG682368">
    <property type="protein sequence ID" value="EER03204.1"/>
    <property type="molecule type" value="Genomic_DNA"/>
</dbReference>
<evidence type="ECO:0000256" key="4">
    <source>
        <dbReference type="ARBA" id="ARBA00022490"/>
    </source>
</evidence>
<feature type="domain" description="BBSome complex member BBS5 PH" evidence="9">
    <location>
        <begin position="175"/>
        <end position="229"/>
    </location>
</feature>
<name>C5LJ88_PERM5</name>
<dbReference type="OMA" id="PNFGIQY"/>
<dbReference type="SMART" id="SM00683">
    <property type="entry name" value="DM16"/>
    <property type="match status" value="2"/>
</dbReference>
<evidence type="ECO:0000256" key="3">
    <source>
        <dbReference type="ARBA" id="ARBA00005822"/>
    </source>
</evidence>
<keyword evidence="6" id="KW-0206">Cytoskeleton</keyword>
<keyword evidence="4" id="KW-0963">Cytoplasm</keyword>
<dbReference type="InParanoid" id="C5LJ88"/>
<evidence type="ECO:0000256" key="8">
    <source>
        <dbReference type="SAM" id="MobiDB-lite"/>
    </source>
</evidence>
<sequence length="356" mass="40059">MSDTVMEPPRRRSSSTVETTSSIWQDAEIRFDLSSGALKLRRGEHEIDTINAVEDTKGNNGDRGVMIVTNLRVMWVTAKNKSRANLSIGWKCVQDINVKMVNSKLRGDTQAVFIMTKYAGQRFEFIFTSLVYYSPRIFTTIQSVYKAYDTSRLYRELTLRASIVREQELVLLPGEKMYDTIAGVWNLSTDQGNLGTMVITNVRAVWYAALAESFNVSMPYIQIRSVSLKNSKFGKALVVNTFRGAGAYVLGFRLDPIEELKRMHQQLEKIHQLFAESPIFGVEVSIEKPIGGQNVNHGGAGQLLATPAPLQRFEEDVEIDEEIGFEKLLDRVGSAPEQEGDPSMLYHPDGELDGYR</sequence>
<keyword evidence="5" id="KW-0969">Cilium</keyword>
<dbReference type="PANTHER" id="PTHR21351:SF0">
    <property type="entry name" value="BARDET-BIEDL SYNDROME 5 PROTEIN"/>
    <property type="match status" value="1"/>
</dbReference>
<dbReference type="InterPro" id="IPR014003">
    <property type="entry name" value="BBS5_PH"/>
</dbReference>
<dbReference type="GeneID" id="9052171"/>
<dbReference type="PANTHER" id="PTHR21351">
    <property type="entry name" value="BARDET-BIEDL SYNDROME PROTEIN 5"/>
    <property type="match status" value="1"/>
</dbReference>
<keyword evidence="7" id="KW-0966">Cell projection</keyword>
<keyword evidence="11" id="KW-1185">Reference proteome</keyword>
<organism evidence="11">
    <name type="scientific">Perkinsus marinus (strain ATCC 50983 / TXsc)</name>
    <dbReference type="NCBI Taxonomy" id="423536"/>
    <lineage>
        <taxon>Eukaryota</taxon>
        <taxon>Sar</taxon>
        <taxon>Alveolata</taxon>
        <taxon>Perkinsozoa</taxon>
        <taxon>Perkinsea</taxon>
        <taxon>Perkinsida</taxon>
        <taxon>Perkinsidae</taxon>
        <taxon>Perkinsus</taxon>
    </lineage>
</organism>
<dbReference type="GO" id="GO:0032266">
    <property type="term" value="F:phosphatidylinositol-3-phosphate binding"/>
    <property type="evidence" value="ECO:0007669"/>
    <property type="project" value="TreeGrafter"/>
</dbReference>
<evidence type="ECO:0000313" key="11">
    <source>
        <dbReference type="Proteomes" id="UP000007800"/>
    </source>
</evidence>
<comment type="subcellular location">
    <subcellularLocation>
        <location evidence="1">Cell projection</location>
        <location evidence="1">Cilium</location>
    </subcellularLocation>
    <subcellularLocation>
        <location evidence="2">Cytoplasm</location>
        <location evidence="2">Cytoskeleton</location>
    </subcellularLocation>
</comment>
<dbReference type="InterPro" id="IPR006606">
    <property type="entry name" value="BBL5"/>
</dbReference>
<evidence type="ECO:0000256" key="1">
    <source>
        <dbReference type="ARBA" id="ARBA00004138"/>
    </source>
</evidence>
<gene>
    <name evidence="10" type="ORF">Pmar_PMAR019982</name>
</gene>
<dbReference type="Proteomes" id="UP000007800">
    <property type="component" value="Unassembled WGS sequence"/>
</dbReference>
<evidence type="ECO:0000256" key="5">
    <source>
        <dbReference type="ARBA" id="ARBA00023069"/>
    </source>
</evidence>
<evidence type="ECO:0000313" key="10">
    <source>
        <dbReference type="EMBL" id="EER03204.1"/>
    </source>
</evidence>
<accession>C5LJ88</accession>
<evidence type="ECO:0000256" key="6">
    <source>
        <dbReference type="ARBA" id="ARBA00023212"/>
    </source>
</evidence>
<evidence type="ECO:0000256" key="7">
    <source>
        <dbReference type="ARBA" id="ARBA00023273"/>
    </source>
</evidence>
<dbReference type="AlphaFoldDB" id="C5LJ88"/>
<dbReference type="OrthoDB" id="10261999at2759"/>
<proteinExistence type="inferred from homology"/>
<dbReference type="Pfam" id="PF07289">
    <property type="entry name" value="BBL5"/>
    <property type="match status" value="1"/>
</dbReference>
<reference evidence="10 11" key="1">
    <citation type="submission" date="2008-07" db="EMBL/GenBank/DDBJ databases">
        <authorList>
            <person name="El-Sayed N."/>
            <person name="Caler E."/>
            <person name="Inman J."/>
            <person name="Amedeo P."/>
            <person name="Hass B."/>
            <person name="Wortman J."/>
        </authorList>
    </citation>
    <scope>NUCLEOTIDE SEQUENCE [LARGE SCALE GENOMIC DNA]</scope>
    <source>
        <strain evidence="11">ATCC 50983 / TXsc</strain>
    </source>
</reference>
<protein>
    <submittedName>
        <fullName evidence="10">Bardet-Biedl syndrome 5 protein, putative</fullName>
    </submittedName>
</protein>
<feature type="domain" description="BBSome complex member BBS5 PH" evidence="9">
    <location>
        <begin position="44"/>
        <end position="99"/>
    </location>
</feature>
<dbReference type="GO" id="GO:0060271">
    <property type="term" value="P:cilium assembly"/>
    <property type="evidence" value="ECO:0007669"/>
    <property type="project" value="TreeGrafter"/>
</dbReference>
<dbReference type="GO" id="GO:0034464">
    <property type="term" value="C:BBSome"/>
    <property type="evidence" value="ECO:0007669"/>
    <property type="project" value="InterPro"/>
</dbReference>
<evidence type="ECO:0000256" key="2">
    <source>
        <dbReference type="ARBA" id="ARBA00004245"/>
    </source>
</evidence>